<dbReference type="InterPro" id="IPR041335">
    <property type="entry name" value="HSM3_N"/>
</dbReference>
<dbReference type="RefSeq" id="XP_007377648.1">
    <property type="nucleotide sequence ID" value="XM_007377586.1"/>
</dbReference>
<gene>
    <name evidence="2" type="ORF">SPAPADRAFT_144065</name>
</gene>
<dbReference type="OrthoDB" id="4074002at2759"/>
<dbReference type="CDD" id="cd12794">
    <property type="entry name" value="Hsm3_like"/>
    <property type="match status" value="1"/>
</dbReference>
<proteinExistence type="predicted"/>
<dbReference type="Gene3D" id="1.25.10.50">
    <property type="match status" value="1"/>
</dbReference>
<dbReference type="HOGENOM" id="CLU_577450_0_0_1"/>
<accession>G3AV79</accession>
<dbReference type="Pfam" id="PF18795">
    <property type="entry name" value="HSM3_N"/>
    <property type="match status" value="1"/>
</dbReference>
<keyword evidence="3" id="KW-1185">Reference proteome</keyword>
<protein>
    <recommendedName>
        <fullName evidence="1">DNA mismatch repair protein HSM3 N-terminal domain-containing protein</fullName>
    </recommendedName>
</protein>
<evidence type="ECO:0000313" key="2">
    <source>
        <dbReference type="EMBL" id="EGW29882.1"/>
    </source>
</evidence>
<dbReference type="OMA" id="YMEQMVL"/>
<dbReference type="STRING" id="619300.G3AV79"/>
<dbReference type="EMBL" id="GL996506">
    <property type="protein sequence ID" value="EGW29882.1"/>
    <property type="molecule type" value="Genomic_DNA"/>
</dbReference>
<feature type="domain" description="DNA mismatch repair protein HSM3 N-terminal" evidence="1">
    <location>
        <begin position="5"/>
        <end position="233"/>
    </location>
</feature>
<reference evidence="2 3" key="1">
    <citation type="journal article" date="2011" name="Proc. Natl. Acad. Sci. U.S.A.">
        <title>Comparative genomics of xylose-fermenting fungi for enhanced biofuel production.</title>
        <authorList>
            <person name="Wohlbach D.J."/>
            <person name="Kuo A."/>
            <person name="Sato T.K."/>
            <person name="Potts K.M."/>
            <person name="Salamov A.A."/>
            <person name="LaButti K.M."/>
            <person name="Sun H."/>
            <person name="Clum A."/>
            <person name="Pangilinan J.L."/>
            <person name="Lindquist E.A."/>
            <person name="Lucas S."/>
            <person name="Lapidus A."/>
            <person name="Jin M."/>
            <person name="Gunawan C."/>
            <person name="Balan V."/>
            <person name="Dale B.E."/>
            <person name="Jeffries T.W."/>
            <person name="Zinkel R."/>
            <person name="Barry K.W."/>
            <person name="Grigoriev I.V."/>
            <person name="Gasch A.P."/>
        </authorList>
    </citation>
    <scope>NUCLEOTIDE SEQUENCE [LARGE SCALE GENOMIC DNA]</scope>
    <source>
        <strain evidence="3">NRRL Y-27907 / 11-Y1</strain>
    </source>
</reference>
<organism evidence="3">
    <name type="scientific">Spathaspora passalidarum (strain NRRL Y-27907 / 11-Y1)</name>
    <dbReference type="NCBI Taxonomy" id="619300"/>
    <lineage>
        <taxon>Eukaryota</taxon>
        <taxon>Fungi</taxon>
        <taxon>Dikarya</taxon>
        <taxon>Ascomycota</taxon>
        <taxon>Saccharomycotina</taxon>
        <taxon>Pichiomycetes</taxon>
        <taxon>Debaryomycetaceae</taxon>
        <taxon>Spathaspora</taxon>
    </lineage>
</organism>
<dbReference type="AlphaFoldDB" id="G3AV79"/>
<sequence length="461" mass="53369">MDTTTVLDHLNTCYETKQPIDNDLIDTFTTSVNSHTPDLPQLISIINQILLGESNIDPMGMLVALLEKLLGNLSFKEILQVYPAEFILQYLVNYEENPVVNQLCLKILNLNLHDEQTQEFLRSNGVLIKLLEIYFKRNTPIGVLNQIEKLTSLLTTTEFALLVTPSYLQLFSSFRHVDDTTILARYLDYLTLILPKLKSVDPTLYQFTKREIDQIEDPLFLILLAQFYGKLLEQPINIEPPLNDFISLYVDGKLDELVKGELINVIAKMSYLDKYTSILEHSQLFKTHNLIKVFEHDQSDINLLSKANPDVIVQLNYSVYRDVLDNLSLFNDNLYLPILLNFIKSPVIFGLLSSQFNYLKFSGMSMDKLYLILLSMSEKGHTKEYLFNNLPNVITQYLLESEISNNQLWKLKLEIFTNLLSDPEVVGYAYWHDELNRVYELMKYGKSFRNVTKVDIMDETV</sequence>
<dbReference type="eggNOG" id="ENOG502QWEK">
    <property type="taxonomic scope" value="Eukaryota"/>
</dbReference>
<name>G3AV79_SPAPN</name>
<dbReference type="KEGG" id="spaa:SPAPADRAFT_144065"/>
<evidence type="ECO:0000313" key="3">
    <source>
        <dbReference type="Proteomes" id="UP000000709"/>
    </source>
</evidence>
<evidence type="ECO:0000259" key="1">
    <source>
        <dbReference type="Pfam" id="PF18795"/>
    </source>
</evidence>
<dbReference type="Gene3D" id="1.25.40.580">
    <property type="match status" value="1"/>
</dbReference>
<dbReference type="FunCoup" id="G3AV79">
    <property type="interactions" value="121"/>
</dbReference>
<dbReference type="InParanoid" id="G3AV79"/>
<dbReference type="GeneID" id="18870595"/>
<dbReference type="Proteomes" id="UP000000709">
    <property type="component" value="Unassembled WGS sequence"/>
</dbReference>